<dbReference type="Proteomes" id="UP000307943">
    <property type="component" value="Unassembled WGS sequence"/>
</dbReference>
<dbReference type="AlphaFoldDB" id="A0A5C4SW65"/>
<protein>
    <submittedName>
        <fullName evidence="1">Exo-alpha-sialidase</fullName>
    </submittedName>
</protein>
<evidence type="ECO:0000313" key="2">
    <source>
        <dbReference type="Proteomes" id="UP000307943"/>
    </source>
</evidence>
<comment type="caution">
    <text evidence="1">The sequence shown here is derived from an EMBL/GenBank/DDBJ whole genome shotgun (WGS) entry which is preliminary data.</text>
</comment>
<gene>
    <name evidence="1" type="ORF">FE784_38415</name>
</gene>
<name>A0A5C4SW65_9BACL</name>
<evidence type="ECO:0000313" key="1">
    <source>
        <dbReference type="EMBL" id="TNJ57642.1"/>
    </source>
</evidence>
<dbReference type="RefSeq" id="WP_139607586.1">
    <property type="nucleotide sequence ID" value="NZ_VDCQ01000102.1"/>
</dbReference>
<dbReference type="SUPFAM" id="SSF50939">
    <property type="entry name" value="Sialidases"/>
    <property type="match status" value="1"/>
</dbReference>
<proteinExistence type="predicted"/>
<accession>A0A5C4SW65</accession>
<dbReference type="CDD" id="cd15482">
    <property type="entry name" value="Sialidase_non-viral"/>
    <property type="match status" value="1"/>
</dbReference>
<keyword evidence="2" id="KW-1185">Reference proteome</keyword>
<dbReference type="OrthoDB" id="3698617at2"/>
<reference evidence="1 2" key="1">
    <citation type="submission" date="2019-05" db="EMBL/GenBank/DDBJ databases">
        <title>We sequenced the genome of Paenibacillus hemerocallicola KCTC 33185 for further insight into its adaptation and study the phylogeny of Paenibacillus.</title>
        <authorList>
            <person name="Narsing Rao M.P."/>
        </authorList>
    </citation>
    <scope>NUCLEOTIDE SEQUENCE [LARGE SCALE GENOMIC DNA]</scope>
    <source>
        <strain evidence="1 2">KCTC 33185</strain>
    </source>
</reference>
<dbReference type="Gene3D" id="2.120.10.10">
    <property type="match status" value="1"/>
</dbReference>
<organism evidence="1 2">
    <name type="scientific">Paenibacillus hemerocallicola</name>
    <dbReference type="NCBI Taxonomy" id="1172614"/>
    <lineage>
        <taxon>Bacteria</taxon>
        <taxon>Bacillati</taxon>
        <taxon>Bacillota</taxon>
        <taxon>Bacilli</taxon>
        <taxon>Bacillales</taxon>
        <taxon>Paenibacillaceae</taxon>
        <taxon>Paenibacillus</taxon>
    </lineage>
</organism>
<dbReference type="InterPro" id="IPR036278">
    <property type="entry name" value="Sialidase_sf"/>
</dbReference>
<dbReference type="EMBL" id="VDCQ01000102">
    <property type="protein sequence ID" value="TNJ57642.1"/>
    <property type="molecule type" value="Genomic_DNA"/>
</dbReference>
<sequence length="432" mass="48593">MRAMTDTIMRANSSNRYKVEPLADTFVTLYESPYPESVFCYSPGILELPGGRLIATIDLGGKGMSQLDGPKGSRHGYVTQGKAFLSDDGGQTWRHTADFPYMHARPFLAGGSIYILGHCVDIMIMRSDDGETWTEPVKLTSSGDWHQAPCNVHYANGNVYLVMENIRDGDQSHYWPVGWMEPVLMRAGTDTDLLKPESWSYSTPLAARDVIPSEKLDYFGVPFFTEGCTHKRGQINCAPVGWLETNVVQFVDPDHYWHDPNGRTFHLWMRAHTGGTGYAAIAKVVEDENGVMTTMPETVPSGKQIVFVPCPGGQMKFHIVYDDMTKLYWLLSSQSTDSMTRAERLPKERFDLPNNERHRLQLHFSKNCIDWCFAGLVCAGASPKQSRHYASMIISGEDLLVMSRSGDERAATAHNGNLITFHRISRFRELVY</sequence>